<keyword evidence="5" id="KW-1185">Reference proteome</keyword>
<gene>
    <name evidence="4" type="ORF">ANANG_G00219940</name>
</gene>
<evidence type="ECO:0000313" key="5">
    <source>
        <dbReference type="Proteomes" id="UP001044222"/>
    </source>
</evidence>
<dbReference type="InterPro" id="IPR028006">
    <property type="entry name" value="CEP15-like"/>
</dbReference>
<keyword evidence="1" id="KW-0175">Coiled coil</keyword>
<reference evidence="4" key="3">
    <citation type="submission" date="2021-01" db="EMBL/GenBank/DDBJ databases">
        <title>A chromosome-scale assembly of European eel, Anguilla anguilla.</title>
        <authorList>
            <person name="Henkel C."/>
            <person name="Jong-Raadsen S.A."/>
            <person name="Dufour S."/>
            <person name="Weltzien F.-A."/>
            <person name="Palstra A.P."/>
            <person name="Pelster B."/>
            <person name="Spaink H.P."/>
            <person name="Van Den Thillart G.E."/>
            <person name="Jansen H."/>
            <person name="Zahm M."/>
            <person name="Klopp C."/>
            <person name="Cedric C."/>
            <person name="Louis A."/>
            <person name="Berthelot C."/>
            <person name="Parey E."/>
            <person name="Roest Crollius H."/>
            <person name="Montfort J."/>
            <person name="Robinson-Rechavi M."/>
            <person name="Bucao C."/>
            <person name="Bouchez O."/>
            <person name="Gislard M."/>
            <person name="Lluch J."/>
            <person name="Milhes M."/>
            <person name="Lampietro C."/>
            <person name="Lopez Roques C."/>
            <person name="Donnadieu C."/>
            <person name="Braasch I."/>
            <person name="Desvignes T."/>
            <person name="Postlethwait J."/>
            <person name="Bobe J."/>
            <person name="Guiguen Y."/>
            <person name="Dirks R."/>
        </authorList>
    </citation>
    <scope>NUCLEOTIDE SEQUENCE</scope>
    <source>
        <strain evidence="4">Tag_6206</strain>
        <tissue evidence="4">Liver</tissue>
    </source>
</reference>
<dbReference type="PANTHER" id="PTHR14286:SF2">
    <property type="entry name" value="CENTROSOMAL PROTEIN 15 KDA"/>
    <property type="match status" value="1"/>
</dbReference>
<organism evidence="3">
    <name type="scientific">Anguilla anguilla</name>
    <name type="common">European freshwater eel</name>
    <name type="synonym">Muraena anguilla</name>
    <dbReference type="NCBI Taxonomy" id="7936"/>
    <lineage>
        <taxon>Eukaryota</taxon>
        <taxon>Metazoa</taxon>
        <taxon>Chordata</taxon>
        <taxon>Craniata</taxon>
        <taxon>Vertebrata</taxon>
        <taxon>Euteleostomi</taxon>
        <taxon>Actinopterygii</taxon>
        <taxon>Neopterygii</taxon>
        <taxon>Teleostei</taxon>
        <taxon>Anguilliformes</taxon>
        <taxon>Anguillidae</taxon>
        <taxon>Anguilla</taxon>
    </lineage>
</organism>
<protein>
    <submittedName>
        <fullName evidence="3">Uncharacterized protein</fullName>
    </submittedName>
</protein>
<dbReference type="EMBL" id="JAFIRN010000012">
    <property type="protein sequence ID" value="KAG5838075.1"/>
    <property type="molecule type" value="Genomic_DNA"/>
</dbReference>
<evidence type="ECO:0000313" key="3">
    <source>
        <dbReference type="EMBL" id="JAI00288.1"/>
    </source>
</evidence>
<sequence length="147" mass="17307">MEPRLTHEIELNKRYEEILKRRTTLLQEMENLHEQHENKKKQHTMDVEAAIERNAQLLHDLQKIENRLKTRSFTHPDILSLEARYWASVEEKIPEWEPFLLGRGPTPVRDGEKSQRKTRRKKGSSQDSPPTHTVTSLPPRSNPKTVS</sequence>
<accession>A0A0E9XC33</accession>
<dbReference type="Proteomes" id="UP001044222">
    <property type="component" value="Chromosome 12"/>
</dbReference>
<dbReference type="EMBL" id="GBXM01008290">
    <property type="protein sequence ID" value="JAI00288.1"/>
    <property type="molecule type" value="Transcribed_RNA"/>
</dbReference>
<dbReference type="OrthoDB" id="9871079at2759"/>
<feature type="coiled-coil region" evidence="1">
    <location>
        <begin position="15"/>
        <end position="67"/>
    </location>
</feature>
<reference evidence="3" key="2">
    <citation type="journal article" date="2015" name="Fish Shellfish Immunol.">
        <title>Early steps in the European eel (Anguilla anguilla)-Vibrio vulnificus interaction in the gills: Role of the RtxA13 toxin.</title>
        <authorList>
            <person name="Callol A."/>
            <person name="Pajuelo D."/>
            <person name="Ebbesson L."/>
            <person name="Teles M."/>
            <person name="MacKenzie S."/>
            <person name="Amaro C."/>
        </authorList>
    </citation>
    <scope>NUCLEOTIDE SEQUENCE</scope>
</reference>
<name>A0A0E9XC33_ANGAN</name>
<feature type="compositionally biased region" description="Polar residues" evidence="2">
    <location>
        <begin position="125"/>
        <end position="147"/>
    </location>
</feature>
<dbReference type="Pfam" id="PF15134">
    <property type="entry name" value="CEP15-like"/>
    <property type="match status" value="1"/>
</dbReference>
<evidence type="ECO:0000313" key="4">
    <source>
        <dbReference type="EMBL" id="KAG5838075.1"/>
    </source>
</evidence>
<proteinExistence type="predicted"/>
<dbReference type="PANTHER" id="PTHR14286">
    <property type="entry name" value="GENE, 49355-RELATED"/>
    <property type="match status" value="1"/>
</dbReference>
<evidence type="ECO:0000256" key="2">
    <source>
        <dbReference type="SAM" id="MobiDB-lite"/>
    </source>
</evidence>
<reference evidence="3" key="1">
    <citation type="submission" date="2014-11" db="EMBL/GenBank/DDBJ databases">
        <authorList>
            <person name="Amaro Gonzalez C."/>
        </authorList>
    </citation>
    <scope>NUCLEOTIDE SEQUENCE</scope>
</reference>
<feature type="region of interest" description="Disordered" evidence="2">
    <location>
        <begin position="97"/>
        <end position="147"/>
    </location>
</feature>
<evidence type="ECO:0000256" key="1">
    <source>
        <dbReference type="SAM" id="Coils"/>
    </source>
</evidence>
<dbReference type="OMA" id="KEYIPKW"/>
<dbReference type="AlphaFoldDB" id="A0A0E9XC33"/>